<evidence type="ECO:0000313" key="5">
    <source>
        <dbReference type="EMBL" id="MQN00672.1"/>
    </source>
</evidence>
<accession>A0A6N7IY30</accession>
<protein>
    <submittedName>
        <fullName evidence="5">Fic family protein</fullName>
    </submittedName>
</protein>
<dbReference type="Gene3D" id="1.10.3290.10">
    <property type="entry name" value="Fido-like domain"/>
    <property type="match status" value="1"/>
</dbReference>
<dbReference type="InterPro" id="IPR040198">
    <property type="entry name" value="Fido_containing"/>
</dbReference>
<name>A0A6N7IY30_9FIRM</name>
<feature type="active site" evidence="1">
    <location>
        <position position="170"/>
    </location>
</feature>
<sequence>MCKVEAVRWVLLTEKDNNDRSGLYGYTQRTLAYNSNRIEGSTLTEDQTASLFEEGFLPPTDSVYMSKDIEEMNGHFLMFNKMLATLDDELSQNLIKEFHYELKAGVFEDRANGYAIGEYKTRPNTVGGMTVTAPDAVPEEMKKMIDWYNSCSCVNLEVLAELHTRFESIHPFQDGNGRTGRMILFRECLRNDIVPFIIKNENRAEYIVTLHDAQIKHDYAALSKYFEKEQKEYKSQCRYFDVDNRYAASLKFKSLSRAKR</sequence>
<dbReference type="Proteomes" id="UP000460257">
    <property type="component" value="Unassembled WGS sequence"/>
</dbReference>
<dbReference type="EMBL" id="VOGC01000002">
    <property type="protein sequence ID" value="MQN00672.1"/>
    <property type="molecule type" value="Genomic_DNA"/>
</dbReference>
<organism evidence="5 6">
    <name type="scientific">Candidatus Weimeria bifida</name>
    <dbReference type="NCBI Taxonomy" id="2599074"/>
    <lineage>
        <taxon>Bacteria</taxon>
        <taxon>Bacillati</taxon>
        <taxon>Bacillota</taxon>
        <taxon>Clostridia</taxon>
        <taxon>Lachnospirales</taxon>
        <taxon>Lachnospiraceae</taxon>
        <taxon>Candidatus Weimeria</taxon>
    </lineage>
</organism>
<feature type="domain" description="Fido" evidence="4">
    <location>
        <begin position="90"/>
        <end position="228"/>
    </location>
</feature>
<keyword evidence="2" id="KW-0547">Nucleotide-binding</keyword>
<dbReference type="PROSITE" id="PS51459">
    <property type="entry name" value="FIDO"/>
    <property type="match status" value="1"/>
</dbReference>
<keyword evidence="2" id="KW-0067">ATP-binding</keyword>
<dbReference type="InterPro" id="IPR003812">
    <property type="entry name" value="Fido"/>
</dbReference>
<feature type="binding site" evidence="2">
    <location>
        <begin position="174"/>
        <end position="181"/>
    </location>
    <ligand>
        <name>ATP</name>
        <dbReference type="ChEBI" id="CHEBI:30616"/>
    </ligand>
</feature>
<gene>
    <name evidence="5" type="ORF">FRC54_01570</name>
</gene>
<evidence type="ECO:0000259" key="4">
    <source>
        <dbReference type="PROSITE" id="PS51459"/>
    </source>
</evidence>
<evidence type="ECO:0000256" key="1">
    <source>
        <dbReference type="PIRSR" id="PIRSR640198-1"/>
    </source>
</evidence>
<dbReference type="SUPFAM" id="SSF140931">
    <property type="entry name" value="Fic-like"/>
    <property type="match status" value="1"/>
</dbReference>
<dbReference type="GO" id="GO:0005524">
    <property type="term" value="F:ATP binding"/>
    <property type="evidence" value="ECO:0007669"/>
    <property type="project" value="UniProtKB-KW"/>
</dbReference>
<keyword evidence="6" id="KW-1185">Reference proteome</keyword>
<reference evidence="5" key="1">
    <citation type="journal article" date="2020" name="Appl. Environ. Microbiol.">
        <title>Medium-Chain Fatty Acid Synthesis by 'Candidatus Weimeria bifida' gen. nov., sp. nov., and 'Candidatus Pseudoramibacter fermentans' sp. nov.</title>
        <authorList>
            <person name="Scarborough M.J."/>
            <person name="Myers K.S."/>
            <person name="Donohue T.J."/>
            <person name="Noguera D.R."/>
        </authorList>
    </citation>
    <scope>NUCLEOTIDE SEQUENCE</scope>
    <source>
        <strain evidence="5">LCO1.1</strain>
    </source>
</reference>
<evidence type="ECO:0000256" key="3">
    <source>
        <dbReference type="PIRSR" id="PIRSR640198-3"/>
    </source>
</evidence>
<comment type="caution">
    <text evidence="5">The sequence shown here is derived from an EMBL/GenBank/DDBJ whole genome shotgun (WGS) entry which is preliminary data.</text>
</comment>
<evidence type="ECO:0000313" key="6">
    <source>
        <dbReference type="Proteomes" id="UP000460257"/>
    </source>
</evidence>
<dbReference type="Pfam" id="PF02661">
    <property type="entry name" value="Fic"/>
    <property type="match status" value="1"/>
</dbReference>
<proteinExistence type="predicted"/>
<evidence type="ECO:0000256" key="2">
    <source>
        <dbReference type="PIRSR" id="PIRSR640198-2"/>
    </source>
</evidence>
<dbReference type="PANTHER" id="PTHR13504:SF38">
    <property type="entry name" value="FIDO DOMAIN-CONTAINING PROTEIN"/>
    <property type="match status" value="1"/>
</dbReference>
<dbReference type="PANTHER" id="PTHR13504">
    <property type="entry name" value="FIDO DOMAIN-CONTAINING PROTEIN DDB_G0283145"/>
    <property type="match status" value="1"/>
</dbReference>
<feature type="site" description="Important for autoinhibition of adenylyltransferase activity" evidence="3">
    <location>
        <position position="39"/>
    </location>
</feature>
<dbReference type="InterPro" id="IPR036597">
    <property type="entry name" value="Fido-like_dom_sf"/>
</dbReference>
<dbReference type="AlphaFoldDB" id="A0A6N7IY30"/>